<comment type="caution">
    <text evidence="2">The sequence shown here is derived from an EMBL/GenBank/DDBJ whole genome shotgun (WGS) entry which is preliminary data.</text>
</comment>
<proteinExistence type="predicted"/>
<evidence type="ECO:0000256" key="1">
    <source>
        <dbReference type="SAM" id="Coils"/>
    </source>
</evidence>
<name>A0AAW8DIW6_9MICC</name>
<sequence length="190" mass="21206">MTSETQAEMAELRARVSELKLEVKSSLSTALEVPEGLASGADEYQITGRLVFYRKGDSKGGSYSAAQLYATDVSIPVTWNEIFGILGPSLMNEATESELRKSVFRFCENVVKDEPAGYMPRNFGKFWSLKVEEELFQDVLVQLFALNLMTHGLKKRSATDQNKYWALTPLGQDTLMKLRAIQKQPALVGT</sequence>
<organism evidence="2 5">
    <name type="scientific">Arthrobacter bambusae</name>
    <dbReference type="NCBI Taxonomy" id="1338426"/>
    <lineage>
        <taxon>Bacteria</taxon>
        <taxon>Bacillati</taxon>
        <taxon>Actinomycetota</taxon>
        <taxon>Actinomycetes</taxon>
        <taxon>Micrococcales</taxon>
        <taxon>Micrococcaceae</taxon>
        <taxon>Arthrobacter</taxon>
    </lineage>
</organism>
<evidence type="ECO:0000313" key="5">
    <source>
        <dbReference type="Proteomes" id="UP001242995"/>
    </source>
</evidence>
<evidence type="ECO:0000313" key="3">
    <source>
        <dbReference type="EMBL" id="MDQ0181875.1"/>
    </source>
</evidence>
<keyword evidence="1" id="KW-0175">Coiled coil</keyword>
<feature type="coiled-coil region" evidence="1">
    <location>
        <begin position="2"/>
        <end position="29"/>
    </location>
</feature>
<dbReference type="EMBL" id="JAUSRG010000009">
    <property type="protein sequence ID" value="MDP9906072.1"/>
    <property type="molecule type" value="Genomic_DNA"/>
</dbReference>
<evidence type="ECO:0000313" key="2">
    <source>
        <dbReference type="EMBL" id="MDP9906072.1"/>
    </source>
</evidence>
<reference evidence="2 4" key="1">
    <citation type="submission" date="2023-07" db="EMBL/GenBank/DDBJ databases">
        <title>Sorghum-associated microbial communities from plants grown in Nebraska, USA.</title>
        <authorList>
            <person name="Schachtman D."/>
        </authorList>
    </citation>
    <scope>NUCLEOTIDE SEQUENCE</scope>
    <source>
        <strain evidence="2">DS1006</strain>
        <strain evidence="3 4">DS1016</strain>
    </source>
</reference>
<gene>
    <name evidence="2" type="ORF">J2S90_003043</name>
    <name evidence="3" type="ORF">J2S93_003314</name>
</gene>
<dbReference type="Proteomes" id="UP001242995">
    <property type="component" value="Unassembled WGS sequence"/>
</dbReference>
<evidence type="ECO:0000313" key="4">
    <source>
        <dbReference type="Proteomes" id="UP001230951"/>
    </source>
</evidence>
<dbReference type="EMBL" id="JAUSTF010000008">
    <property type="protein sequence ID" value="MDQ0181875.1"/>
    <property type="molecule type" value="Genomic_DNA"/>
</dbReference>
<accession>A0AAW8DIW6</accession>
<keyword evidence="4" id="KW-1185">Reference proteome</keyword>
<protein>
    <submittedName>
        <fullName evidence="2">Uncharacterized protein</fullName>
    </submittedName>
</protein>
<dbReference type="Proteomes" id="UP001230951">
    <property type="component" value="Unassembled WGS sequence"/>
</dbReference>
<dbReference type="AlphaFoldDB" id="A0AAW8DIW6"/>